<name>A0A9D8KEI4_9DELT</name>
<comment type="similarity">
    <text evidence="1">Belongs to the LytR/CpsA/Psr (LCP) family.</text>
</comment>
<protein>
    <submittedName>
        <fullName evidence="3">LCP family protein</fullName>
    </submittedName>
</protein>
<dbReference type="InterPro" id="IPR050922">
    <property type="entry name" value="LytR/CpsA/Psr_CW_biosynth"/>
</dbReference>
<reference evidence="3" key="1">
    <citation type="journal article" date="2021" name="Environ. Microbiol.">
        <title>Genomic characterization of three novel Desulfobacterota classes expand the metabolic and phylogenetic diversity of the phylum.</title>
        <authorList>
            <person name="Murphy C.L."/>
            <person name="Biggerstaff J."/>
            <person name="Eichhorn A."/>
            <person name="Ewing E."/>
            <person name="Shahan R."/>
            <person name="Soriano D."/>
            <person name="Stewart S."/>
            <person name="VanMol K."/>
            <person name="Walker R."/>
            <person name="Walters P."/>
            <person name="Elshahed M.S."/>
            <person name="Youssef N.H."/>
        </authorList>
    </citation>
    <scope>NUCLEOTIDE SEQUENCE</scope>
    <source>
        <strain evidence="3">Zod_Metabat.24</strain>
    </source>
</reference>
<dbReference type="Pfam" id="PF03816">
    <property type="entry name" value="LytR_cpsA_psr"/>
    <property type="match status" value="1"/>
</dbReference>
<proteinExistence type="inferred from homology"/>
<accession>A0A9D8KEI4</accession>
<comment type="caution">
    <text evidence="3">The sequence shown here is derived from an EMBL/GenBank/DDBJ whole genome shotgun (WGS) entry which is preliminary data.</text>
</comment>
<sequence>MVANKPNSAKKTYRIVVFTLVILLSFQTPAFSGNWFDEWKDKIIYYQDLLEKLIFLPDLPPVKKKVDILILGLDGRRGQKNRRSDAIHCFTLYPYQGKIKIVSIPRGTMSEKIMEGKEIIANTYSLGGKELTIESVEEYLDLKVDYYVIVGFSEAQAIFEKLGYNGEKTLQVLRSRKAYGIGDPQRSHNQALFMANEIMRNYPYFKKYPTVGRALLFVAHEIVDTNMPFEVMVQITDLYLENGIKEMTLAMKPQNHEKQVKDISITPETVDSVLRDQKKMLDKCEEAVENIEETKEEDAPPMSQYLAGLINYNKRYLGKDDRGIISRNGIKYEQHLWYQVENEKLSEKLHFEFTELMYQAHFNLGEYKQARSIAQSFMDERSLDLINMDYKEKIGRMIMNCEEQLYANSSEK</sequence>
<evidence type="ECO:0000259" key="2">
    <source>
        <dbReference type="Pfam" id="PF03816"/>
    </source>
</evidence>
<organism evidence="3 4">
    <name type="scientific">Candidatus Zymogenus saltonus</name>
    <dbReference type="NCBI Taxonomy" id="2844893"/>
    <lineage>
        <taxon>Bacteria</taxon>
        <taxon>Deltaproteobacteria</taxon>
        <taxon>Candidatus Zymogenia</taxon>
        <taxon>Candidatus Zymogeniales</taxon>
        <taxon>Candidatus Zymogenaceae</taxon>
        <taxon>Candidatus Zymogenus</taxon>
    </lineage>
</organism>
<feature type="domain" description="Cell envelope-related transcriptional attenuator" evidence="2">
    <location>
        <begin position="83"/>
        <end position="163"/>
    </location>
</feature>
<dbReference type="Gene3D" id="3.40.630.190">
    <property type="entry name" value="LCP protein"/>
    <property type="match status" value="2"/>
</dbReference>
<evidence type="ECO:0000256" key="1">
    <source>
        <dbReference type="ARBA" id="ARBA00006068"/>
    </source>
</evidence>
<dbReference type="AlphaFoldDB" id="A0A9D8KEI4"/>
<dbReference type="Proteomes" id="UP000809273">
    <property type="component" value="Unassembled WGS sequence"/>
</dbReference>
<gene>
    <name evidence="3" type="ORF">JW984_05735</name>
</gene>
<dbReference type="PANTHER" id="PTHR33392">
    <property type="entry name" value="POLYISOPRENYL-TEICHOIC ACID--PEPTIDOGLYCAN TEICHOIC ACID TRANSFERASE TAGU"/>
    <property type="match status" value="1"/>
</dbReference>
<dbReference type="EMBL" id="JAFGIX010000027">
    <property type="protein sequence ID" value="MBN1572683.1"/>
    <property type="molecule type" value="Genomic_DNA"/>
</dbReference>
<evidence type="ECO:0000313" key="3">
    <source>
        <dbReference type="EMBL" id="MBN1572683.1"/>
    </source>
</evidence>
<reference evidence="3" key="2">
    <citation type="submission" date="2021-01" db="EMBL/GenBank/DDBJ databases">
        <authorList>
            <person name="Hahn C.R."/>
            <person name="Youssef N.H."/>
            <person name="Elshahed M."/>
        </authorList>
    </citation>
    <scope>NUCLEOTIDE SEQUENCE</scope>
    <source>
        <strain evidence="3">Zod_Metabat.24</strain>
    </source>
</reference>
<dbReference type="PANTHER" id="PTHR33392:SF6">
    <property type="entry name" value="POLYISOPRENYL-TEICHOIC ACID--PEPTIDOGLYCAN TEICHOIC ACID TRANSFERASE TAGU"/>
    <property type="match status" value="1"/>
</dbReference>
<dbReference type="InterPro" id="IPR004474">
    <property type="entry name" value="LytR_CpsA_psr"/>
</dbReference>
<evidence type="ECO:0000313" key="4">
    <source>
        <dbReference type="Proteomes" id="UP000809273"/>
    </source>
</evidence>